<sequence length="444" mass="50755">MTQVIPTIPTSPSRTLTNPKPSLLHCAILPFRILQICGFFPLCVKSRGDSTTPPVITTPPWFQSPSTIWLFTLLFSTIFSIFITPFVQVGVYTKSVTEFIPTGRTTFFAINVCWLACSICGPFISRIVILCGRKSFVPFWDNYCHLIYKIKNCGNIEPQISQHVKWVRRRFITHATLQVALSIAHYLVSLMYATSSDKFTLVFSFLAASYQTLSLAMAGFLTFFSLHALIYFVTTYEFCVTQLLSKLQEERRLGPHLWSQYNIWNTVQLYMQLEEHVRDFSNLFKTLLNIFVIYSLGYLLYFMYFIFLLVAMNDYMFNSLNVIQLIVFNWYICWLASSASGLEEKSRIFCVTVKYVQLEGLGANWQRQKVEGQVDNLSAATLPGFIGLDSITIRTSVLDLNLRLVMSMIAAIGTYLVIIVQFQAIEGLPEVLINQPGNISHYHN</sequence>
<feature type="transmembrane region" description="Helical" evidence="6">
    <location>
        <begin position="68"/>
        <end position="87"/>
    </location>
</feature>
<dbReference type="GO" id="GO:0005886">
    <property type="term" value="C:plasma membrane"/>
    <property type="evidence" value="ECO:0007669"/>
    <property type="project" value="UniProtKB-SubCell"/>
</dbReference>
<evidence type="ECO:0000256" key="4">
    <source>
        <dbReference type="ARBA" id="ARBA00022989"/>
    </source>
</evidence>
<comment type="caution">
    <text evidence="7">The sequence shown here is derived from an EMBL/GenBank/DDBJ whole genome shotgun (WGS) entry which is preliminary data.</text>
</comment>
<keyword evidence="3 6" id="KW-0812">Transmembrane</keyword>
<dbReference type="GO" id="GO:0050909">
    <property type="term" value="P:sensory perception of taste"/>
    <property type="evidence" value="ECO:0007669"/>
    <property type="project" value="InterPro"/>
</dbReference>
<keyword evidence="5 6" id="KW-0472">Membrane</keyword>
<dbReference type="Proteomes" id="UP000198287">
    <property type="component" value="Unassembled WGS sequence"/>
</dbReference>
<proteinExistence type="predicted"/>
<name>A0A226EAB2_FOLCA</name>
<evidence type="ECO:0000313" key="8">
    <source>
        <dbReference type="Proteomes" id="UP000198287"/>
    </source>
</evidence>
<feature type="transmembrane region" description="Helical" evidence="6">
    <location>
        <begin position="287"/>
        <end position="309"/>
    </location>
</feature>
<keyword evidence="8" id="KW-1185">Reference proteome</keyword>
<feature type="transmembrane region" description="Helical" evidence="6">
    <location>
        <begin position="171"/>
        <end position="193"/>
    </location>
</feature>
<dbReference type="OrthoDB" id="6604268at2759"/>
<feature type="transmembrane region" description="Helical" evidence="6">
    <location>
        <begin position="107"/>
        <end position="129"/>
    </location>
</feature>
<evidence type="ECO:0000256" key="1">
    <source>
        <dbReference type="ARBA" id="ARBA00004651"/>
    </source>
</evidence>
<dbReference type="InterPro" id="IPR013604">
    <property type="entry name" value="7TM_chemorcpt"/>
</dbReference>
<gene>
    <name evidence="7" type="ORF">Fcan01_11055</name>
</gene>
<evidence type="ECO:0000313" key="7">
    <source>
        <dbReference type="EMBL" id="OXA53751.1"/>
    </source>
</evidence>
<feature type="transmembrane region" description="Helical" evidence="6">
    <location>
        <begin position="213"/>
        <end position="233"/>
    </location>
</feature>
<feature type="transmembrane region" description="Helical" evidence="6">
    <location>
        <begin position="404"/>
        <end position="425"/>
    </location>
</feature>
<reference evidence="7 8" key="1">
    <citation type="submission" date="2015-12" db="EMBL/GenBank/DDBJ databases">
        <title>The genome of Folsomia candida.</title>
        <authorList>
            <person name="Faddeeva A."/>
            <person name="Derks M.F."/>
            <person name="Anvar Y."/>
            <person name="Smit S."/>
            <person name="Van Straalen N."/>
            <person name="Roelofs D."/>
        </authorList>
    </citation>
    <scope>NUCLEOTIDE SEQUENCE [LARGE SCALE GENOMIC DNA]</scope>
    <source>
        <strain evidence="7 8">VU population</strain>
        <tissue evidence="7">Whole body</tissue>
    </source>
</reference>
<dbReference type="Pfam" id="PF08395">
    <property type="entry name" value="7tm_7"/>
    <property type="match status" value="1"/>
</dbReference>
<keyword evidence="4 6" id="KW-1133">Transmembrane helix</keyword>
<evidence type="ECO:0000256" key="2">
    <source>
        <dbReference type="ARBA" id="ARBA00022475"/>
    </source>
</evidence>
<evidence type="ECO:0000256" key="3">
    <source>
        <dbReference type="ARBA" id="ARBA00022692"/>
    </source>
</evidence>
<organism evidence="7 8">
    <name type="scientific">Folsomia candida</name>
    <name type="common">Springtail</name>
    <dbReference type="NCBI Taxonomy" id="158441"/>
    <lineage>
        <taxon>Eukaryota</taxon>
        <taxon>Metazoa</taxon>
        <taxon>Ecdysozoa</taxon>
        <taxon>Arthropoda</taxon>
        <taxon>Hexapoda</taxon>
        <taxon>Collembola</taxon>
        <taxon>Entomobryomorpha</taxon>
        <taxon>Isotomoidea</taxon>
        <taxon>Isotomidae</taxon>
        <taxon>Proisotominae</taxon>
        <taxon>Folsomia</taxon>
    </lineage>
</organism>
<evidence type="ECO:0000256" key="5">
    <source>
        <dbReference type="ARBA" id="ARBA00023136"/>
    </source>
</evidence>
<comment type="subcellular location">
    <subcellularLocation>
        <location evidence="1">Cell membrane</location>
        <topology evidence="1">Multi-pass membrane protein</topology>
    </subcellularLocation>
</comment>
<accession>A0A226EAB2</accession>
<feature type="transmembrane region" description="Helical" evidence="6">
    <location>
        <begin position="315"/>
        <end position="337"/>
    </location>
</feature>
<evidence type="ECO:0000256" key="6">
    <source>
        <dbReference type="SAM" id="Phobius"/>
    </source>
</evidence>
<evidence type="ECO:0008006" key="9">
    <source>
        <dbReference type="Google" id="ProtNLM"/>
    </source>
</evidence>
<dbReference type="AlphaFoldDB" id="A0A226EAB2"/>
<keyword evidence="2" id="KW-1003">Cell membrane</keyword>
<protein>
    <recommendedName>
        <fullName evidence="9">Gustatory receptor</fullName>
    </recommendedName>
</protein>
<dbReference type="EMBL" id="LNIX01000005">
    <property type="protein sequence ID" value="OXA53751.1"/>
    <property type="molecule type" value="Genomic_DNA"/>
</dbReference>